<keyword evidence="4 6" id="KW-0238">DNA-binding</keyword>
<dbReference type="InterPro" id="IPR014284">
    <property type="entry name" value="RNA_pol_sigma-70_dom"/>
</dbReference>
<reference evidence="9 10" key="1">
    <citation type="journal article" date="2019" name="Int. J. Syst. Evol. Microbiol.">
        <title>The Global Catalogue of Microorganisms (GCM) 10K type strain sequencing project: providing services to taxonomists for standard genome sequencing and annotation.</title>
        <authorList>
            <consortium name="The Broad Institute Genomics Platform"/>
            <consortium name="The Broad Institute Genome Sequencing Center for Infectious Disease"/>
            <person name="Wu L."/>
            <person name="Ma J."/>
        </authorList>
    </citation>
    <scope>NUCLEOTIDE SEQUENCE [LARGE SCALE GENOMIC DNA]</scope>
    <source>
        <strain evidence="9 10">JCM 12928</strain>
    </source>
</reference>
<proteinExistence type="inferred from homology"/>
<dbReference type="InterPro" id="IPR039425">
    <property type="entry name" value="RNA_pol_sigma-70-like"/>
</dbReference>
<comment type="caution">
    <text evidence="9">The sequence shown here is derived from an EMBL/GenBank/DDBJ whole genome shotgun (WGS) entry which is preliminary data.</text>
</comment>
<dbReference type="PANTHER" id="PTHR43133">
    <property type="entry name" value="RNA POLYMERASE ECF-TYPE SIGMA FACTO"/>
    <property type="match status" value="1"/>
</dbReference>
<dbReference type="InterPro" id="IPR013324">
    <property type="entry name" value="RNA_pol_sigma_r3/r4-like"/>
</dbReference>
<feature type="domain" description="RNA polymerase sigma-70 region 2" evidence="7">
    <location>
        <begin position="25"/>
        <end position="93"/>
    </location>
</feature>
<comment type="similarity">
    <text evidence="1 6">Belongs to the sigma-70 factor family. ECF subfamily.</text>
</comment>
<keyword evidence="3 6" id="KW-0731">Sigma factor</keyword>
<dbReference type="NCBIfam" id="TIGR02937">
    <property type="entry name" value="sigma70-ECF"/>
    <property type="match status" value="1"/>
</dbReference>
<evidence type="ECO:0000313" key="10">
    <source>
        <dbReference type="Proteomes" id="UP001501352"/>
    </source>
</evidence>
<gene>
    <name evidence="9" type="ORF">GCM10009422_21730</name>
</gene>
<dbReference type="InterPro" id="IPR036388">
    <property type="entry name" value="WH-like_DNA-bd_sf"/>
</dbReference>
<evidence type="ECO:0000313" key="9">
    <source>
        <dbReference type="EMBL" id="GAA0624891.1"/>
    </source>
</evidence>
<feature type="domain" description="RNA polymerase sigma factor 70 region 4 type 2" evidence="8">
    <location>
        <begin position="117"/>
        <end position="169"/>
    </location>
</feature>
<dbReference type="Gene3D" id="1.10.1740.10">
    <property type="match status" value="1"/>
</dbReference>
<dbReference type="CDD" id="cd06171">
    <property type="entry name" value="Sigma70_r4"/>
    <property type="match status" value="1"/>
</dbReference>
<dbReference type="PANTHER" id="PTHR43133:SF8">
    <property type="entry name" value="RNA POLYMERASE SIGMA FACTOR HI_1459-RELATED"/>
    <property type="match status" value="1"/>
</dbReference>
<name>A0ABN1H0T5_9CAUL</name>
<dbReference type="SUPFAM" id="SSF88659">
    <property type="entry name" value="Sigma3 and sigma4 domains of RNA polymerase sigma factors"/>
    <property type="match status" value="1"/>
</dbReference>
<dbReference type="RefSeq" id="WP_343793635.1">
    <property type="nucleotide sequence ID" value="NZ_BAAAGA010000005.1"/>
</dbReference>
<evidence type="ECO:0000256" key="6">
    <source>
        <dbReference type="RuleBase" id="RU000716"/>
    </source>
</evidence>
<dbReference type="PROSITE" id="PS01063">
    <property type="entry name" value="SIGMA70_ECF"/>
    <property type="match status" value="1"/>
</dbReference>
<dbReference type="Pfam" id="PF08281">
    <property type="entry name" value="Sigma70_r4_2"/>
    <property type="match status" value="1"/>
</dbReference>
<sequence length="179" mass="19114">MQGALSDAELVGRALAGSDQAFSRLVERHQAAVRAFLRRFLGSGWAEADDIAQEAFLTGWSSLRTLKDPAGFRPWLCGIAWRKAQDRIRGARRGAARDAGWLETIDPPAGISAEEKMALADAMRELPEEVRACVALCLADGWSHGDAAAALGLPLGTVKSHVSRGRARLLKALGGPDDA</sequence>
<evidence type="ECO:0000256" key="4">
    <source>
        <dbReference type="ARBA" id="ARBA00023125"/>
    </source>
</evidence>
<keyword evidence="2 6" id="KW-0805">Transcription regulation</keyword>
<dbReference type="InterPro" id="IPR013325">
    <property type="entry name" value="RNA_pol_sigma_r2"/>
</dbReference>
<dbReference type="Gene3D" id="1.10.10.10">
    <property type="entry name" value="Winged helix-like DNA-binding domain superfamily/Winged helix DNA-binding domain"/>
    <property type="match status" value="1"/>
</dbReference>
<protein>
    <recommendedName>
        <fullName evidence="6">RNA polymerase sigma factor</fullName>
    </recommendedName>
</protein>
<evidence type="ECO:0000259" key="8">
    <source>
        <dbReference type="Pfam" id="PF08281"/>
    </source>
</evidence>
<evidence type="ECO:0000256" key="1">
    <source>
        <dbReference type="ARBA" id="ARBA00010641"/>
    </source>
</evidence>
<organism evidence="9 10">
    <name type="scientific">Brevundimonas kwangchunensis</name>
    <dbReference type="NCBI Taxonomy" id="322163"/>
    <lineage>
        <taxon>Bacteria</taxon>
        <taxon>Pseudomonadati</taxon>
        <taxon>Pseudomonadota</taxon>
        <taxon>Alphaproteobacteria</taxon>
        <taxon>Caulobacterales</taxon>
        <taxon>Caulobacteraceae</taxon>
        <taxon>Brevundimonas</taxon>
    </lineage>
</organism>
<evidence type="ECO:0000256" key="3">
    <source>
        <dbReference type="ARBA" id="ARBA00023082"/>
    </source>
</evidence>
<evidence type="ECO:0000259" key="7">
    <source>
        <dbReference type="Pfam" id="PF04542"/>
    </source>
</evidence>
<accession>A0ABN1H0T5</accession>
<dbReference type="SUPFAM" id="SSF88946">
    <property type="entry name" value="Sigma2 domain of RNA polymerase sigma factors"/>
    <property type="match status" value="1"/>
</dbReference>
<dbReference type="InterPro" id="IPR013249">
    <property type="entry name" value="RNA_pol_sigma70_r4_t2"/>
</dbReference>
<dbReference type="EMBL" id="BAAAGA010000005">
    <property type="protein sequence ID" value="GAA0624891.1"/>
    <property type="molecule type" value="Genomic_DNA"/>
</dbReference>
<dbReference type="InterPro" id="IPR000838">
    <property type="entry name" value="RNA_pol_sigma70_ECF_CS"/>
</dbReference>
<keyword evidence="10" id="KW-1185">Reference proteome</keyword>
<keyword evidence="5 6" id="KW-0804">Transcription</keyword>
<evidence type="ECO:0000256" key="2">
    <source>
        <dbReference type="ARBA" id="ARBA00023015"/>
    </source>
</evidence>
<evidence type="ECO:0000256" key="5">
    <source>
        <dbReference type="ARBA" id="ARBA00023163"/>
    </source>
</evidence>
<dbReference type="Proteomes" id="UP001501352">
    <property type="component" value="Unassembled WGS sequence"/>
</dbReference>
<dbReference type="Pfam" id="PF04542">
    <property type="entry name" value="Sigma70_r2"/>
    <property type="match status" value="1"/>
</dbReference>
<dbReference type="InterPro" id="IPR007627">
    <property type="entry name" value="RNA_pol_sigma70_r2"/>
</dbReference>